<dbReference type="Pfam" id="PF07693">
    <property type="entry name" value="KAP_NTPase"/>
    <property type="match status" value="1"/>
</dbReference>
<dbReference type="InterPro" id="IPR011646">
    <property type="entry name" value="KAP_P-loop"/>
</dbReference>
<dbReference type="EMBL" id="BKCL01000001">
    <property type="protein sequence ID" value="GEQ96641.1"/>
    <property type="molecule type" value="Genomic_DNA"/>
</dbReference>
<gene>
    <name evidence="2" type="ORF">JCM17844_02780</name>
</gene>
<evidence type="ECO:0000313" key="3">
    <source>
        <dbReference type="Proteomes" id="UP000322084"/>
    </source>
</evidence>
<evidence type="ECO:0000259" key="1">
    <source>
        <dbReference type="Pfam" id="PF07693"/>
    </source>
</evidence>
<evidence type="ECO:0000313" key="2">
    <source>
        <dbReference type="EMBL" id="GEQ96641.1"/>
    </source>
</evidence>
<sequence length="590" mass="67718">MSTPAAGAVVGATANLFRKFKEADKTVEQEHKLLSNALTKQDKRFLIIIDDIDRLGTDDALQIFRLIKSVGRLPNVIYLLAFDRILAEKMLAERFPSEGPSYLEKVIQGAFELPLPDPFDLRNSVLHMVDSIMGPPEETEHEHDRFWTLFHDITAALIKTPRDVHRLSNAIRVSWPAVCDDVNRADFLSIECLRLFLPTVHAAIRANKKMLFEISPYHGNEGETLVEYDKAFLVDVFNETFLKDLSGRDRTIAQQAILHLFPRTQNVWSRVTVKDMNTDSWQKNRRIASESHFPHYFTFSVNDETISAKELEEFLANAGDPKKIANAFKKSITQKRRRGGTKAALFLEELALHQEAISDDAVPAFLCGLFSVADDLNVEADAGQVFQVDGNIFRIHRLMNRLMRGRFDQAKRTELIEQACEHASLEWLESISNECRKEHSPNEEDQDHREQEPFITKDAAQQLTDLFLQHIRAAAEDLSLKKHRNMFWLLFRWRDVADAAEVKQWVDERLGEDDFVITLSEKFVSHIDPLTLISPNLDDNATIRDDNATIRGTLDIDRFQERVDELLDRDSMSADDRSKLKRFKGTFAKD</sequence>
<accession>A0A5A7MKW3</accession>
<proteinExistence type="predicted"/>
<dbReference type="Proteomes" id="UP000322084">
    <property type="component" value="Unassembled WGS sequence"/>
</dbReference>
<reference evidence="2 3" key="1">
    <citation type="submission" date="2019-09" db="EMBL/GenBank/DDBJ databases">
        <title>NBRP : Genome information of microbial organism related human and environment.</title>
        <authorList>
            <person name="Hattori M."/>
            <person name="Oshima K."/>
            <person name="Inaba H."/>
            <person name="Suda W."/>
            <person name="Sakamoto M."/>
            <person name="Iino T."/>
            <person name="Kitahara M."/>
            <person name="Oshida Y."/>
            <person name="Iida T."/>
            <person name="Kudo T."/>
            <person name="Itoh T."/>
            <person name="Ohkuma M."/>
        </authorList>
    </citation>
    <scope>NUCLEOTIDE SEQUENCE [LARGE SCALE GENOMIC DNA]</scope>
    <source>
        <strain evidence="2 3">Hi-2</strain>
    </source>
</reference>
<feature type="domain" description="KAP NTPase" evidence="1">
    <location>
        <begin position="20"/>
        <end position="173"/>
    </location>
</feature>
<comment type="caution">
    <text evidence="2">The sequence shown here is derived from an EMBL/GenBank/DDBJ whole genome shotgun (WGS) entry which is preliminary data.</text>
</comment>
<protein>
    <submittedName>
        <fullName evidence="2">NTPase</fullName>
    </submittedName>
</protein>
<organism evidence="2 3">
    <name type="scientific">Iodidimonas gelatinilytica</name>
    <dbReference type="NCBI Taxonomy" id="1236966"/>
    <lineage>
        <taxon>Bacteria</taxon>
        <taxon>Pseudomonadati</taxon>
        <taxon>Pseudomonadota</taxon>
        <taxon>Alphaproteobacteria</taxon>
        <taxon>Iodidimonadales</taxon>
        <taxon>Iodidimonadaceae</taxon>
        <taxon>Iodidimonas</taxon>
    </lineage>
</organism>
<dbReference type="AlphaFoldDB" id="A0A5A7MKW3"/>
<name>A0A5A7MKW3_9PROT</name>